<evidence type="ECO:0000313" key="5">
    <source>
        <dbReference type="Proteomes" id="UP001199816"/>
    </source>
</evidence>
<organism evidence="4 5">
    <name type="scientific">Niabella pedocola</name>
    <dbReference type="NCBI Taxonomy" id="1752077"/>
    <lineage>
        <taxon>Bacteria</taxon>
        <taxon>Pseudomonadati</taxon>
        <taxon>Bacteroidota</taxon>
        <taxon>Chitinophagia</taxon>
        <taxon>Chitinophagales</taxon>
        <taxon>Chitinophagaceae</taxon>
        <taxon>Niabella</taxon>
    </lineage>
</organism>
<comment type="caution">
    <text evidence="4">The sequence shown here is derived from an EMBL/GenBank/DDBJ whole genome shotgun (WGS) entry which is preliminary data.</text>
</comment>
<accession>A0ABS8PXM1</accession>
<dbReference type="InterPro" id="IPR037066">
    <property type="entry name" value="Plug_dom_sf"/>
</dbReference>
<feature type="chain" id="PRO_5046426954" evidence="2">
    <location>
        <begin position="17"/>
        <end position="1106"/>
    </location>
</feature>
<evidence type="ECO:0000313" key="4">
    <source>
        <dbReference type="EMBL" id="MCD2425814.1"/>
    </source>
</evidence>
<dbReference type="NCBIfam" id="TIGR04057">
    <property type="entry name" value="SusC_RagA_signa"/>
    <property type="match status" value="1"/>
</dbReference>
<protein>
    <submittedName>
        <fullName evidence="4">SusC/RagA family TonB-linked outer membrane protein</fullName>
    </submittedName>
</protein>
<dbReference type="Pfam" id="PF07715">
    <property type="entry name" value="Plug"/>
    <property type="match status" value="1"/>
</dbReference>
<name>A0ABS8PXM1_9BACT</name>
<dbReference type="SUPFAM" id="SSF56935">
    <property type="entry name" value="Porins"/>
    <property type="match status" value="1"/>
</dbReference>
<dbReference type="EMBL" id="JAJNEC010000007">
    <property type="protein sequence ID" value="MCD2425814.1"/>
    <property type="molecule type" value="Genomic_DNA"/>
</dbReference>
<dbReference type="Proteomes" id="UP001199816">
    <property type="component" value="Unassembled WGS sequence"/>
</dbReference>
<proteinExistence type="inferred from homology"/>
<keyword evidence="1" id="KW-1134">Transmembrane beta strand</keyword>
<reference evidence="4 5" key="1">
    <citation type="submission" date="2021-11" db="EMBL/GenBank/DDBJ databases">
        <title>Genomic of Niabella pedocola.</title>
        <authorList>
            <person name="Wu T."/>
        </authorList>
    </citation>
    <scope>NUCLEOTIDE SEQUENCE [LARGE SCALE GENOMIC DNA]</scope>
    <source>
        <strain evidence="4 5">JCM 31011</strain>
    </source>
</reference>
<dbReference type="RefSeq" id="WP_231008397.1">
    <property type="nucleotide sequence ID" value="NZ_JAJNEC010000007.1"/>
</dbReference>
<gene>
    <name evidence="4" type="ORF">LQ567_23725</name>
</gene>
<dbReference type="PROSITE" id="PS52016">
    <property type="entry name" value="TONB_DEPENDENT_REC_3"/>
    <property type="match status" value="1"/>
</dbReference>
<dbReference type="InterPro" id="IPR039426">
    <property type="entry name" value="TonB-dep_rcpt-like"/>
</dbReference>
<evidence type="ECO:0000259" key="3">
    <source>
        <dbReference type="Pfam" id="PF07715"/>
    </source>
</evidence>
<keyword evidence="1" id="KW-0998">Cell outer membrane</keyword>
<dbReference type="InterPro" id="IPR023996">
    <property type="entry name" value="TonB-dep_OMP_SusC/RagA"/>
</dbReference>
<dbReference type="Gene3D" id="2.60.40.1120">
    <property type="entry name" value="Carboxypeptidase-like, regulatory domain"/>
    <property type="match status" value="1"/>
</dbReference>
<comment type="similarity">
    <text evidence="1">Belongs to the TonB-dependent receptor family.</text>
</comment>
<dbReference type="Gene3D" id="2.170.130.10">
    <property type="entry name" value="TonB-dependent receptor, plug domain"/>
    <property type="match status" value="1"/>
</dbReference>
<dbReference type="NCBIfam" id="TIGR04056">
    <property type="entry name" value="OMP_RagA_SusC"/>
    <property type="match status" value="1"/>
</dbReference>
<feature type="domain" description="TonB-dependent receptor plug" evidence="3">
    <location>
        <begin position="122"/>
        <end position="249"/>
    </location>
</feature>
<evidence type="ECO:0000256" key="2">
    <source>
        <dbReference type="SAM" id="SignalP"/>
    </source>
</evidence>
<keyword evidence="2" id="KW-0732">Signal</keyword>
<dbReference type="InterPro" id="IPR023997">
    <property type="entry name" value="TonB-dep_OMP_SusC/RagA_CS"/>
</dbReference>
<evidence type="ECO:0000256" key="1">
    <source>
        <dbReference type="PROSITE-ProRule" id="PRU01360"/>
    </source>
</evidence>
<keyword evidence="5" id="KW-1185">Reference proteome</keyword>
<dbReference type="InterPro" id="IPR008969">
    <property type="entry name" value="CarboxyPept-like_regulatory"/>
</dbReference>
<sequence length="1106" mass="122623">MAGLLIAMLFPLSGLAQTTTVNGMVTSSDDEPLEHVTVVAKNTAKSQYVYNTITDSAGAFRFNGVQLEGKYSFTFSRIGYKDKTIIGFTLNADGNTSVLVKLQRDSSSLQDVVVTGFQRIDKRRFTGSVSQVDKNLINRSGYMDVSKMLQGAAAGVSVSSPSGTFGATPKIRIHGNASISANQEPLYVLNGVPISAPANVSVNQLYSGDPASLLSSVIAGLNANDIEDISILKDGSATALYGTRAANGIISITTKKGTKDAMNISLSSALSVGLKPDITRFNLMNSKQQIDLARDLYNYGYLSVLNYPTSTGAFTDPYFRYAENLISKDQFNKEVNDAAYRNTDWFDVLFKNNITQEHSLSLSGGGGKATYYLSGSYAGDNGASIGYNLKRYTTDLRTIINLTSKLDLDVDLAANFRNQMAPGTYNSTEPNGEVSRPFELNPTLYAINTSRAMTPYNEDGSYKYYRRNYAPFNILDELNENFTKVNAQGVAITVKPTYKFTKDLTFEVLMSARKNIAEISHVMTEYSNVAATYRTTYPDPVRTANPYLFKDPTDPLSIPETILPRGGLLDRYSSRGMELYGRATLNYVKRFHEDHRVTFFGGMEIRSNNYTSDSTRAYGYLYYGGKIISPTQLAMKYAILNDQRYYKEAYVNERAVGGFLNIQYTLKNRYNLDLMGRSDGSNIFGTLTRSRFLPNYNVGVSWNIDREAFFTNTNLGRIFDHATLRASYALRGNAYNTSPMLNGQFVNAVRIDDINSQIGLRIYSPELYNLAWEKDYVTNVGLDVSFLKRYNVVAEYYTRKNMNLVAPSSMPFEEGFASKAINWASMKNQGVDLTFNAINWLNNSKLRWGTTLIYGYVKNTMIDGVLQSPLLVNVTKPTGYGVIGKPLYGLYAYNFAGLDASGQPTFGIGNTGRSVNMIVSSLTNDSLVSYMGPREPTTTGSFANTFGYGPFELRIFFTYSYGNKVFRNPMVQRTYADAQAVAQDIDARWRSSGDELITNIPGLVSNVQSAYLGSAGSLNEFAYNRSTVMVAKADLLRLSEVMLSYDVNPKVLNRTHVVKSLRFLASANNIYFWADKKLRGIDPESLITGVALPNPKSYSLRILAQF</sequence>
<keyword evidence="1" id="KW-0812">Transmembrane</keyword>
<dbReference type="SUPFAM" id="SSF49464">
    <property type="entry name" value="Carboxypeptidase regulatory domain-like"/>
    <property type="match status" value="1"/>
</dbReference>
<dbReference type="InterPro" id="IPR012910">
    <property type="entry name" value="Plug_dom"/>
</dbReference>
<feature type="signal peptide" evidence="2">
    <location>
        <begin position="1"/>
        <end position="16"/>
    </location>
</feature>
<comment type="subcellular location">
    <subcellularLocation>
        <location evidence="1">Cell outer membrane</location>
        <topology evidence="1">Multi-pass membrane protein</topology>
    </subcellularLocation>
</comment>
<keyword evidence="1" id="KW-0472">Membrane</keyword>
<dbReference type="Pfam" id="PF13620">
    <property type="entry name" value="CarboxypepD_reg"/>
    <property type="match status" value="1"/>
</dbReference>
<keyword evidence="1" id="KW-0813">Transport</keyword>